<dbReference type="InterPro" id="IPR011251">
    <property type="entry name" value="Luciferase-like_dom"/>
</dbReference>
<evidence type="ECO:0000259" key="2">
    <source>
        <dbReference type="Pfam" id="PF00296"/>
    </source>
</evidence>
<keyword evidence="4" id="KW-1185">Reference proteome</keyword>
<sequence>MTGTDPQPRPASDVPLGVLDLVPISAGESVADALRNSLGLARHTDRLGYHRYWVTEHHVNPSTAGLSSTLLTALVADATTRVRVGSGSLQLGHRTALSVAEEWGLLDALHPGRLDLGLGRAGWHPPAPAGDGGASTGSAQAEPAEPAEPAPPYPRLRGSDLFALHRLLLPLNPLNSPDYLDQVVEVMALLDGTRRAGDLRVHAVPGRRADVAVWVLGRTAGESAEVAGQLGLPYATNYHASPSTTADSVAAYRKAFRASETLARPYVIVTADVVVGPDDESARRAAVGHDRWSLANRVGEPTIFPTPEEMSAFRWEPADRELVADLGRARLVGTPQHVAAGLREVRGRFDADELLVTTTTFDQADRLRSYELLAEEWRLPRAD</sequence>
<dbReference type="SUPFAM" id="SSF51679">
    <property type="entry name" value="Bacterial luciferase-like"/>
    <property type="match status" value="1"/>
</dbReference>
<dbReference type="PANTHER" id="PTHR30137:SF6">
    <property type="entry name" value="LUCIFERASE-LIKE MONOOXYGENASE"/>
    <property type="match status" value="1"/>
</dbReference>
<dbReference type="CDD" id="cd00347">
    <property type="entry name" value="Flavin_utilizing_monoxygenases"/>
    <property type="match status" value="1"/>
</dbReference>
<dbReference type="GO" id="GO:0005829">
    <property type="term" value="C:cytosol"/>
    <property type="evidence" value="ECO:0007669"/>
    <property type="project" value="TreeGrafter"/>
</dbReference>
<dbReference type="GO" id="GO:0016705">
    <property type="term" value="F:oxidoreductase activity, acting on paired donors, with incorporation or reduction of molecular oxygen"/>
    <property type="evidence" value="ECO:0007669"/>
    <property type="project" value="InterPro"/>
</dbReference>
<dbReference type="AlphaFoldDB" id="A0A1S1PNI6"/>
<dbReference type="OrthoDB" id="9780518at2"/>
<evidence type="ECO:0000313" key="4">
    <source>
        <dbReference type="Proteomes" id="UP000179769"/>
    </source>
</evidence>
<dbReference type="RefSeq" id="WP_071066348.1">
    <property type="nucleotide sequence ID" value="NZ_MAXA01000253.1"/>
</dbReference>
<feature type="region of interest" description="Disordered" evidence="1">
    <location>
        <begin position="120"/>
        <end position="155"/>
    </location>
</feature>
<comment type="caution">
    <text evidence="3">The sequence shown here is derived from an EMBL/GenBank/DDBJ whole genome shotgun (WGS) entry which is preliminary data.</text>
</comment>
<accession>A0A1S1PNI6</accession>
<gene>
    <name evidence="3" type="ORF">BBK14_26480</name>
</gene>
<dbReference type="InterPro" id="IPR050766">
    <property type="entry name" value="Bact_Lucif_Oxidored"/>
</dbReference>
<dbReference type="InterPro" id="IPR036661">
    <property type="entry name" value="Luciferase-like_sf"/>
</dbReference>
<dbReference type="Proteomes" id="UP000179769">
    <property type="component" value="Unassembled WGS sequence"/>
</dbReference>
<dbReference type="PANTHER" id="PTHR30137">
    <property type="entry name" value="LUCIFERASE-LIKE MONOOXYGENASE"/>
    <property type="match status" value="1"/>
</dbReference>
<name>A0A1S1PNI6_9ACTN</name>
<proteinExistence type="predicted"/>
<protein>
    <submittedName>
        <fullName evidence="3">Luciferase</fullName>
    </submittedName>
</protein>
<reference evidence="4" key="1">
    <citation type="submission" date="2016-07" db="EMBL/GenBank/DDBJ databases">
        <title>Frankia sp. NRRL B-16219 Genome sequencing.</title>
        <authorList>
            <person name="Ghodhbane-Gtari F."/>
            <person name="Swanson E."/>
            <person name="Gueddou A."/>
            <person name="Louati M."/>
            <person name="Nouioui I."/>
            <person name="Hezbri K."/>
            <person name="Abebe-Akele F."/>
            <person name="Simpson S."/>
            <person name="Morris K."/>
            <person name="Thomas K."/>
            <person name="Gtari M."/>
            <person name="Tisa L.S."/>
        </authorList>
    </citation>
    <scope>NUCLEOTIDE SEQUENCE [LARGE SCALE GENOMIC DNA]</scope>
    <source>
        <strain evidence="4">NRRL B-16219</strain>
    </source>
</reference>
<evidence type="ECO:0000313" key="3">
    <source>
        <dbReference type="EMBL" id="OHV21464.1"/>
    </source>
</evidence>
<feature type="domain" description="Luciferase-like" evidence="2">
    <location>
        <begin position="17"/>
        <end position="347"/>
    </location>
</feature>
<dbReference type="Gene3D" id="3.20.20.30">
    <property type="entry name" value="Luciferase-like domain"/>
    <property type="match status" value="1"/>
</dbReference>
<evidence type="ECO:0000256" key="1">
    <source>
        <dbReference type="SAM" id="MobiDB-lite"/>
    </source>
</evidence>
<dbReference type="Pfam" id="PF00296">
    <property type="entry name" value="Bac_luciferase"/>
    <property type="match status" value="1"/>
</dbReference>
<dbReference type="EMBL" id="MAXA01000253">
    <property type="protein sequence ID" value="OHV21464.1"/>
    <property type="molecule type" value="Genomic_DNA"/>
</dbReference>
<organism evidence="3 4">
    <name type="scientific">Parafrankia soli</name>
    <dbReference type="NCBI Taxonomy" id="2599596"/>
    <lineage>
        <taxon>Bacteria</taxon>
        <taxon>Bacillati</taxon>
        <taxon>Actinomycetota</taxon>
        <taxon>Actinomycetes</taxon>
        <taxon>Frankiales</taxon>
        <taxon>Frankiaceae</taxon>
        <taxon>Parafrankia</taxon>
    </lineage>
</organism>